<evidence type="ECO:0000313" key="2">
    <source>
        <dbReference type="Proteomes" id="UP001356095"/>
    </source>
</evidence>
<reference evidence="1 2" key="1">
    <citation type="submission" date="2023-08" db="EMBL/GenBank/DDBJ databases">
        <authorList>
            <person name="Girao M."/>
            <person name="Carvalho M.F."/>
        </authorList>
    </citation>
    <scope>NUCLEOTIDE SEQUENCE [LARGE SCALE GENOMIC DNA]</scope>
    <source>
        <strain evidence="1 2">CT-R113</strain>
    </source>
</reference>
<dbReference type="RefSeq" id="WP_330090659.1">
    <property type="nucleotide sequence ID" value="NZ_JAUZMY010000004.1"/>
</dbReference>
<accession>A0ABU7K5R5</accession>
<keyword evidence="2" id="KW-1185">Reference proteome</keyword>
<proteinExistence type="predicted"/>
<evidence type="ECO:0000313" key="1">
    <source>
        <dbReference type="EMBL" id="MEE2036867.1"/>
    </source>
</evidence>
<dbReference type="Proteomes" id="UP001356095">
    <property type="component" value="Unassembled WGS sequence"/>
</dbReference>
<organism evidence="1 2">
    <name type="scientific">Nocardiopsis codii</name>
    <dbReference type="NCBI Taxonomy" id="3065942"/>
    <lineage>
        <taxon>Bacteria</taxon>
        <taxon>Bacillati</taxon>
        <taxon>Actinomycetota</taxon>
        <taxon>Actinomycetes</taxon>
        <taxon>Streptosporangiales</taxon>
        <taxon>Nocardiopsidaceae</taxon>
        <taxon>Nocardiopsis</taxon>
    </lineage>
</organism>
<name>A0ABU7K5R5_9ACTN</name>
<dbReference type="Pfam" id="PF20120">
    <property type="entry name" value="DUF6510"/>
    <property type="match status" value="1"/>
</dbReference>
<sequence>MAEPDHIDANALAGPLSEILSVDLTAAERRCAVCGACGVFAELHVTVDGPGLVASCPVCRTLVLRLVRTPDSVWVDLGGTGVVRVRLEP</sequence>
<dbReference type="EMBL" id="JAUZMY010000004">
    <property type="protein sequence ID" value="MEE2036867.1"/>
    <property type="molecule type" value="Genomic_DNA"/>
</dbReference>
<comment type="caution">
    <text evidence="1">The sequence shown here is derived from an EMBL/GenBank/DDBJ whole genome shotgun (WGS) entry which is preliminary data.</text>
</comment>
<gene>
    <name evidence="1" type="ORF">Q8791_06505</name>
</gene>
<protein>
    <submittedName>
        <fullName evidence="1">DUF6510 family protein</fullName>
    </submittedName>
</protein>
<dbReference type="InterPro" id="IPR045423">
    <property type="entry name" value="DUF6510"/>
</dbReference>